<sequence>MQVMTELLVKKFEEIQGRTLSVIDQLTDDELNWRPNDSSNSISNLVIHIQGNVNERILRGIHHAEIVRNREEEFEAMKKTKNELLAITKDTYKTVIETIQSMQEETWRSTQLVRGKERTNLYILLQCAAHFSEHLGQMMYIAKMLKNFDYVSTSIPSKKAK</sequence>
<dbReference type="Pfam" id="PF07609">
    <property type="entry name" value="DUF1572"/>
    <property type="match status" value="1"/>
</dbReference>
<dbReference type="SUPFAM" id="SSF109854">
    <property type="entry name" value="DinB/YfiT-like putative metalloenzymes"/>
    <property type="match status" value="1"/>
</dbReference>
<dbReference type="InterPro" id="IPR034660">
    <property type="entry name" value="DinB/YfiT-like"/>
</dbReference>
<reference evidence="1 2" key="1">
    <citation type="submission" date="2018-09" db="EMBL/GenBank/DDBJ databases">
        <title>Paenibacillus aracenensis nov. sp. isolated from a cave in southern Spain.</title>
        <authorList>
            <person name="Jurado V."/>
            <person name="Gutierrez-Patricio S."/>
            <person name="Gonzalez-Pimentel J.L."/>
            <person name="Miller A.Z."/>
            <person name="Laiz L."/>
            <person name="Saiz-Jimenez C."/>
        </authorList>
    </citation>
    <scope>NUCLEOTIDE SEQUENCE [LARGE SCALE GENOMIC DNA]</scope>
    <source>
        <strain evidence="1 2">DSM 22867</strain>
    </source>
</reference>
<name>A0A3A1V501_9BACL</name>
<protein>
    <submittedName>
        <fullName evidence="1">DUF1572 domain-containing protein</fullName>
    </submittedName>
</protein>
<dbReference type="Proteomes" id="UP000266482">
    <property type="component" value="Unassembled WGS sequence"/>
</dbReference>
<gene>
    <name evidence="1" type="ORF">D3P08_09740</name>
</gene>
<keyword evidence="2" id="KW-1185">Reference proteome</keyword>
<evidence type="ECO:0000313" key="2">
    <source>
        <dbReference type="Proteomes" id="UP000266482"/>
    </source>
</evidence>
<evidence type="ECO:0000313" key="1">
    <source>
        <dbReference type="EMBL" id="RIX53693.1"/>
    </source>
</evidence>
<dbReference type="InterPro" id="IPR011466">
    <property type="entry name" value="DUF1572"/>
</dbReference>
<comment type="caution">
    <text evidence="1">The sequence shown here is derived from an EMBL/GenBank/DDBJ whole genome shotgun (WGS) entry which is preliminary data.</text>
</comment>
<dbReference type="OrthoDB" id="68731at2"/>
<dbReference type="RefSeq" id="WP_119599413.1">
    <property type="nucleotide sequence ID" value="NZ_QXQA01000004.1"/>
</dbReference>
<dbReference type="AlphaFoldDB" id="A0A3A1V501"/>
<dbReference type="EMBL" id="QXQA01000004">
    <property type="protein sequence ID" value="RIX53693.1"/>
    <property type="molecule type" value="Genomic_DNA"/>
</dbReference>
<proteinExistence type="predicted"/>
<dbReference type="Gene3D" id="1.20.120.450">
    <property type="entry name" value="dinb family like domain"/>
    <property type="match status" value="1"/>
</dbReference>
<accession>A0A3A1V501</accession>
<organism evidence="1 2">
    <name type="scientific">Paenibacillus nanensis</name>
    <dbReference type="NCBI Taxonomy" id="393251"/>
    <lineage>
        <taxon>Bacteria</taxon>
        <taxon>Bacillati</taxon>
        <taxon>Bacillota</taxon>
        <taxon>Bacilli</taxon>
        <taxon>Bacillales</taxon>
        <taxon>Paenibacillaceae</taxon>
        <taxon>Paenibacillus</taxon>
    </lineage>
</organism>